<feature type="domain" description="Nudix hydrolase" evidence="2">
    <location>
        <begin position="17"/>
        <end position="144"/>
    </location>
</feature>
<dbReference type="InterPro" id="IPR020084">
    <property type="entry name" value="NUDIX_hydrolase_CS"/>
</dbReference>
<evidence type="ECO:0000313" key="4">
    <source>
        <dbReference type="EMBL" id="CAB4875808.1"/>
    </source>
</evidence>
<dbReference type="InterPro" id="IPR000086">
    <property type="entry name" value="NUDIX_hydrolase_dom"/>
</dbReference>
<dbReference type="InterPro" id="IPR051325">
    <property type="entry name" value="Nudix_hydrolase_domain"/>
</dbReference>
<evidence type="ECO:0000313" key="3">
    <source>
        <dbReference type="EMBL" id="CAB4816329.1"/>
    </source>
</evidence>
<dbReference type="AlphaFoldDB" id="A0A6J7RJV3"/>
<dbReference type="PROSITE" id="PS00893">
    <property type="entry name" value="NUDIX_BOX"/>
    <property type="match status" value="1"/>
</dbReference>
<dbReference type="GO" id="GO:0006754">
    <property type="term" value="P:ATP biosynthetic process"/>
    <property type="evidence" value="ECO:0007669"/>
    <property type="project" value="TreeGrafter"/>
</dbReference>
<keyword evidence="1" id="KW-0378">Hydrolase</keyword>
<gene>
    <name evidence="3" type="ORF">UFOPK3164_00088</name>
    <name evidence="4" type="ORF">UFOPK3427_01118</name>
    <name evidence="5" type="ORF">UFOPK4112_01456</name>
</gene>
<dbReference type="PANTHER" id="PTHR21340:SF0">
    <property type="entry name" value="BIS(5'-NUCLEOSYL)-TETRAPHOSPHATASE [ASYMMETRICAL]"/>
    <property type="match status" value="1"/>
</dbReference>
<dbReference type="Pfam" id="PF00293">
    <property type="entry name" value="NUDIX"/>
    <property type="match status" value="1"/>
</dbReference>
<dbReference type="GO" id="GO:0004081">
    <property type="term" value="F:bis(5'-nucleosyl)-tetraphosphatase (asymmetrical) activity"/>
    <property type="evidence" value="ECO:0007669"/>
    <property type="project" value="TreeGrafter"/>
</dbReference>
<sequence>MKTEIRLVTEPEYAPEDLMRAAGGVVVRTGRSGVLEVALIHRPHREDWSLPKGKLDEGETYEECAVREVFEETGLTCRLERYIGLTEYTHRKGRPKIVAYWLMSVISGEFVANDEADELRWCTLEEALKLATYDRDQEFLALIPTLPHAGHVA</sequence>
<proteinExistence type="predicted"/>
<dbReference type="PROSITE" id="PS51462">
    <property type="entry name" value="NUDIX"/>
    <property type="match status" value="1"/>
</dbReference>
<dbReference type="EMBL" id="CAFABE010000002">
    <property type="protein sequence ID" value="CAB4816329.1"/>
    <property type="molecule type" value="Genomic_DNA"/>
</dbReference>
<protein>
    <submittedName>
        <fullName evidence="5">Unannotated protein</fullName>
    </submittedName>
</protein>
<evidence type="ECO:0000313" key="5">
    <source>
        <dbReference type="EMBL" id="CAB5029096.1"/>
    </source>
</evidence>
<dbReference type="CDD" id="cd03673">
    <property type="entry name" value="NUDIX_Ap6A_hydrolase"/>
    <property type="match status" value="1"/>
</dbReference>
<dbReference type="InterPro" id="IPR020476">
    <property type="entry name" value="Nudix_hydrolase"/>
</dbReference>
<dbReference type="EMBL" id="CAFBPM010000016">
    <property type="protein sequence ID" value="CAB5029096.1"/>
    <property type="molecule type" value="Genomic_DNA"/>
</dbReference>
<dbReference type="EMBL" id="CAFBLT010000001">
    <property type="protein sequence ID" value="CAB4875808.1"/>
    <property type="molecule type" value="Genomic_DNA"/>
</dbReference>
<organism evidence="5">
    <name type="scientific">freshwater metagenome</name>
    <dbReference type="NCBI Taxonomy" id="449393"/>
    <lineage>
        <taxon>unclassified sequences</taxon>
        <taxon>metagenomes</taxon>
        <taxon>ecological metagenomes</taxon>
    </lineage>
</organism>
<dbReference type="PRINTS" id="PR00502">
    <property type="entry name" value="NUDIXFAMILY"/>
</dbReference>
<dbReference type="PANTHER" id="PTHR21340">
    <property type="entry name" value="DIADENOSINE 5,5-P1,P4-TETRAPHOSPHATE PYROPHOSPHOHYDROLASE MUTT"/>
    <property type="match status" value="1"/>
</dbReference>
<dbReference type="InterPro" id="IPR015797">
    <property type="entry name" value="NUDIX_hydrolase-like_dom_sf"/>
</dbReference>
<evidence type="ECO:0000256" key="1">
    <source>
        <dbReference type="ARBA" id="ARBA00022801"/>
    </source>
</evidence>
<dbReference type="Gene3D" id="3.90.79.10">
    <property type="entry name" value="Nucleoside Triphosphate Pyrophosphohydrolase"/>
    <property type="match status" value="1"/>
</dbReference>
<evidence type="ECO:0000259" key="2">
    <source>
        <dbReference type="PROSITE" id="PS51462"/>
    </source>
</evidence>
<accession>A0A6J7RJV3</accession>
<reference evidence="5" key="1">
    <citation type="submission" date="2020-05" db="EMBL/GenBank/DDBJ databases">
        <authorList>
            <person name="Chiriac C."/>
            <person name="Salcher M."/>
            <person name="Ghai R."/>
            <person name="Kavagutti S V."/>
        </authorList>
    </citation>
    <scope>NUCLEOTIDE SEQUENCE</scope>
</reference>
<name>A0A6J7RJV3_9ZZZZ</name>
<dbReference type="SUPFAM" id="SSF55811">
    <property type="entry name" value="Nudix"/>
    <property type="match status" value="1"/>
</dbReference>
<dbReference type="GO" id="GO:0006167">
    <property type="term" value="P:AMP biosynthetic process"/>
    <property type="evidence" value="ECO:0007669"/>
    <property type="project" value="TreeGrafter"/>
</dbReference>